<dbReference type="PRINTS" id="PR00344">
    <property type="entry name" value="BCTRLSENSOR"/>
</dbReference>
<dbReference type="Gene3D" id="3.30.565.10">
    <property type="entry name" value="Histidine kinase-like ATPase, C-terminal domain"/>
    <property type="match status" value="1"/>
</dbReference>
<dbReference type="PROSITE" id="PS50109">
    <property type="entry name" value="HIS_KIN"/>
    <property type="match status" value="1"/>
</dbReference>
<dbReference type="EC" id="2.7.13.3" evidence="2"/>
<dbReference type="InterPro" id="IPR004358">
    <property type="entry name" value="Sig_transdc_His_kin-like_C"/>
</dbReference>
<evidence type="ECO:0000313" key="8">
    <source>
        <dbReference type="Proteomes" id="UP001179181"/>
    </source>
</evidence>
<feature type="domain" description="Histidine kinase" evidence="6">
    <location>
        <begin position="195"/>
        <end position="422"/>
    </location>
</feature>
<comment type="catalytic activity">
    <reaction evidence="1">
        <text>ATP + protein L-histidine = ADP + protein N-phospho-L-histidine.</text>
        <dbReference type="EC" id="2.7.13.3"/>
    </reaction>
</comment>
<dbReference type="InterPro" id="IPR013655">
    <property type="entry name" value="PAS_fold_3"/>
</dbReference>
<protein>
    <recommendedName>
        <fullName evidence="2">histidine kinase</fullName>
        <ecNumber evidence="2">2.7.13.3</ecNumber>
    </recommendedName>
</protein>
<organism evidence="7 8">
    <name type="scientific">Dyadobacter arcticus</name>
    <dbReference type="NCBI Taxonomy" id="1078754"/>
    <lineage>
        <taxon>Bacteria</taxon>
        <taxon>Pseudomonadati</taxon>
        <taxon>Bacteroidota</taxon>
        <taxon>Cytophagia</taxon>
        <taxon>Cytophagales</taxon>
        <taxon>Spirosomataceae</taxon>
        <taxon>Dyadobacter</taxon>
    </lineage>
</organism>
<dbReference type="InterPro" id="IPR005467">
    <property type="entry name" value="His_kinase_dom"/>
</dbReference>
<dbReference type="CDD" id="cd00082">
    <property type="entry name" value="HisKA"/>
    <property type="match status" value="1"/>
</dbReference>
<dbReference type="PANTHER" id="PTHR43304">
    <property type="entry name" value="PHYTOCHROME-LIKE PROTEIN CPH1"/>
    <property type="match status" value="1"/>
</dbReference>
<evidence type="ECO:0000256" key="2">
    <source>
        <dbReference type="ARBA" id="ARBA00012438"/>
    </source>
</evidence>
<keyword evidence="8" id="KW-1185">Reference proteome</keyword>
<dbReference type="Gene3D" id="3.30.450.20">
    <property type="entry name" value="PAS domain"/>
    <property type="match status" value="1"/>
</dbReference>
<dbReference type="PANTHER" id="PTHR43304:SF1">
    <property type="entry name" value="PAC DOMAIN-CONTAINING PROTEIN"/>
    <property type="match status" value="1"/>
</dbReference>
<evidence type="ECO:0000256" key="4">
    <source>
        <dbReference type="ARBA" id="ARBA00022679"/>
    </source>
</evidence>
<keyword evidence="3" id="KW-0597">Phosphoprotein</keyword>
<dbReference type="Pfam" id="PF00512">
    <property type="entry name" value="HisKA"/>
    <property type="match status" value="1"/>
</dbReference>
<accession>A0ABX0UHM9</accession>
<evidence type="ECO:0000313" key="7">
    <source>
        <dbReference type="EMBL" id="NIJ52523.1"/>
    </source>
</evidence>
<evidence type="ECO:0000256" key="5">
    <source>
        <dbReference type="ARBA" id="ARBA00022777"/>
    </source>
</evidence>
<proteinExistence type="predicted"/>
<dbReference type="Pfam" id="PF02518">
    <property type="entry name" value="HATPase_c"/>
    <property type="match status" value="1"/>
</dbReference>
<dbReference type="SUPFAM" id="SSF55874">
    <property type="entry name" value="ATPase domain of HSP90 chaperone/DNA topoisomerase II/histidine kinase"/>
    <property type="match status" value="1"/>
</dbReference>
<dbReference type="RefSeq" id="WP_167269057.1">
    <property type="nucleotide sequence ID" value="NZ_JAASQJ010000002.1"/>
</dbReference>
<dbReference type="InterPro" id="IPR052162">
    <property type="entry name" value="Sensor_kinase/Photoreceptor"/>
</dbReference>
<dbReference type="Gene3D" id="1.10.287.130">
    <property type="match status" value="1"/>
</dbReference>
<dbReference type="GO" id="GO:0016301">
    <property type="term" value="F:kinase activity"/>
    <property type="evidence" value="ECO:0007669"/>
    <property type="project" value="UniProtKB-KW"/>
</dbReference>
<dbReference type="InterPro" id="IPR036890">
    <property type="entry name" value="HATPase_C_sf"/>
</dbReference>
<dbReference type="Proteomes" id="UP001179181">
    <property type="component" value="Unassembled WGS sequence"/>
</dbReference>
<dbReference type="InterPro" id="IPR003661">
    <property type="entry name" value="HisK_dim/P_dom"/>
</dbReference>
<dbReference type="SMART" id="SM00388">
    <property type="entry name" value="HisKA"/>
    <property type="match status" value="1"/>
</dbReference>
<evidence type="ECO:0000256" key="3">
    <source>
        <dbReference type="ARBA" id="ARBA00022553"/>
    </source>
</evidence>
<gene>
    <name evidence="7" type="ORF">FHS68_001693</name>
</gene>
<dbReference type="SUPFAM" id="SSF47384">
    <property type="entry name" value="Homodimeric domain of signal transducing histidine kinase"/>
    <property type="match status" value="1"/>
</dbReference>
<evidence type="ECO:0000259" key="6">
    <source>
        <dbReference type="PROSITE" id="PS50109"/>
    </source>
</evidence>
<comment type="caution">
    <text evidence="7">The sequence shown here is derived from an EMBL/GenBank/DDBJ whole genome shotgun (WGS) entry which is preliminary data.</text>
</comment>
<keyword evidence="4" id="KW-0808">Transferase</keyword>
<dbReference type="InterPro" id="IPR003594">
    <property type="entry name" value="HATPase_dom"/>
</dbReference>
<dbReference type="Pfam" id="PF08447">
    <property type="entry name" value="PAS_3"/>
    <property type="match status" value="1"/>
</dbReference>
<reference evidence="7 8" key="1">
    <citation type="submission" date="2020-03" db="EMBL/GenBank/DDBJ databases">
        <title>Genomic Encyclopedia of Type Strains, Phase IV (KMG-IV): sequencing the most valuable type-strain genomes for metagenomic binning, comparative biology and taxonomic classification.</title>
        <authorList>
            <person name="Goeker M."/>
        </authorList>
    </citation>
    <scope>NUCLEOTIDE SEQUENCE [LARGE SCALE GENOMIC DNA]</scope>
    <source>
        <strain evidence="7 8">DSM 102865</strain>
    </source>
</reference>
<dbReference type="SMART" id="SM00387">
    <property type="entry name" value="HATPase_c"/>
    <property type="match status" value="1"/>
</dbReference>
<dbReference type="InterPro" id="IPR035965">
    <property type="entry name" value="PAS-like_dom_sf"/>
</dbReference>
<dbReference type="InterPro" id="IPR036097">
    <property type="entry name" value="HisK_dim/P_sf"/>
</dbReference>
<dbReference type="EMBL" id="JAASQJ010000002">
    <property type="protein sequence ID" value="NIJ52523.1"/>
    <property type="molecule type" value="Genomic_DNA"/>
</dbReference>
<dbReference type="SUPFAM" id="SSF55785">
    <property type="entry name" value="PYP-like sensor domain (PAS domain)"/>
    <property type="match status" value="1"/>
</dbReference>
<sequence length="422" mass="47151">MNTTSSPFSHSNFDENVRLTTALELAVIGSWQLSLSDKQVWMCDQFKVQFDYQGGNVIGCEDLFELVHLDDKIRARQAFNDALVPGTAGSFNVDIRSRQYSNSAEHWLNWKGKVFFQINGEPYQFSGILQDISPAYTSKNTLVEDRSKNRVVELEDINQQLATVNEEYWAANEELSVANNRLIRSNENLEQFAYIASHDLQEPLRKIQSFGNLLKARFSEQLGEGIIYLDKMQAAARRMSVLIEDILAFSHATLQDSGISRVALNEVVNDVMVDLEAAIHQAGAAIAVPVLPQVRGDAAQLSQLFQNILSNAIKFKRKGTQPVIEIRWNIVSSLDLPDHVHPRTVTAAYDRIDISDNGIGFDQQHKDRIFKLFQRLHSKSEFEGTGIGLAICEKVIGNHGGAIGVESQIGTGSTFSIHFPIS</sequence>
<name>A0ABX0UHM9_9BACT</name>
<evidence type="ECO:0000256" key="1">
    <source>
        <dbReference type="ARBA" id="ARBA00000085"/>
    </source>
</evidence>
<keyword evidence="5 7" id="KW-0418">Kinase</keyword>